<feature type="region of interest" description="Disordered" evidence="1">
    <location>
        <begin position="36"/>
        <end position="77"/>
    </location>
</feature>
<dbReference type="Proteomes" id="UP000887458">
    <property type="component" value="Unassembled WGS sequence"/>
</dbReference>
<organism evidence="2 3">
    <name type="scientific">Dermatophagoides pteronyssinus</name>
    <name type="common">European house dust mite</name>
    <dbReference type="NCBI Taxonomy" id="6956"/>
    <lineage>
        <taxon>Eukaryota</taxon>
        <taxon>Metazoa</taxon>
        <taxon>Ecdysozoa</taxon>
        <taxon>Arthropoda</taxon>
        <taxon>Chelicerata</taxon>
        <taxon>Arachnida</taxon>
        <taxon>Acari</taxon>
        <taxon>Acariformes</taxon>
        <taxon>Sarcoptiformes</taxon>
        <taxon>Astigmata</taxon>
        <taxon>Psoroptidia</taxon>
        <taxon>Analgoidea</taxon>
        <taxon>Pyroglyphidae</taxon>
        <taxon>Dermatophagoidinae</taxon>
        <taxon>Dermatophagoides</taxon>
    </lineage>
</organism>
<evidence type="ECO:0000256" key="1">
    <source>
        <dbReference type="SAM" id="MobiDB-lite"/>
    </source>
</evidence>
<sequence>MSCHFLELNIFTIEISVRILPINQDKPDDRKCLQSWENETTNADDVPAEDEDPDVGAGGNPGKHVLNAIAGLQGPRP</sequence>
<protein>
    <submittedName>
        <fullName evidence="2">Uncharacterized protein</fullName>
    </submittedName>
</protein>
<reference evidence="2 3" key="2">
    <citation type="journal article" date="2022" name="Mol. Biol. Evol.">
        <title>Comparative Genomics Reveals Insights into the Divergent Evolution of Astigmatic Mites and Household Pest Adaptations.</title>
        <authorList>
            <person name="Xiong Q."/>
            <person name="Wan A.T."/>
            <person name="Liu X."/>
            <person name="Fung C.S."/>
            <person name="Xiao X."/>
            <person name="Malainual N."/>
            <person name="Hou J."/>
            <person name="Wang L."/>
            <person name="Wang M."/>
            <person name="Yang K.Y."/>
            <person name="Cui Y."/>
            <person name="Leung E.L."/>
            <person name="Nong W."/>
            <person name="Shin S.K."/>
            <person name="Au S.W."/>
            <person name="Jeong K.Y."/>
            <person name="Chew F.T."/>
            <person name="Hui J.H."/>
            <person name="Leung T.F."/>
            <person name="Tungtrongchitr A."/>
            <person name="Zhong N."/>
            <person name="Liu Z."/>
            <person name="Tsui S.K."/>
        </authorList>
    </citation>
    <scope>NUCLEOTIDE SEQUENCE [LARGE SCALE GENOMIC DNA]</scope>
    <source>
        <strain evidence="2">Derp</strain>
    </source>
</reference>
<proteinExistence type="predicted"/>
<comment type="caution">
    <text evidence="2">The sequence shown here is derived from an EMBL/GenBank/DDBJ whole genome shotgun (WGS) entry which is preliminary data.</text>
</comment>
<evidence type="ECO:0000313" key="2">
    <source>
        <dbReference type="EMBL" id="KAH9415691.1"/>
    </source>
</evidence>
<accession>A0ABQ8IZS0</accession>
<dbReference type="EMBL" id="NJHN03000095">
    <property type="protein sequence ID" value="KAH9415691.1"/>
    <property type="molecule type" value="Genomic_DNA"/>
</dbReference>
<evidence type="ECO:0000313" key="3">
    <source>
        <dbReference type="Proteomes" id="UP000887458"/>
    </source>
</evidence>
<name>A0ABQ8IZS0_DERPT</name>
<reference evidence="2 3" key="1">
    <citation type="journal article" date="2018" name="J. Allergy Clin. Immunol.">
        <title>High-quality assembly of Dermatophagoides pteronyssinus genome and transcriptome reveals a wide range of novel allergens.</title>
        <authorList>
            <person name="Liu X.Y."/>
            <person name="Yang K.Y."/>
            <person name="Wang M.Q."/>
            <person name="Kwok J.S."/>
            <person name="Zeng X."/>
            <person name="Yang Z."/>
            <person name="Xiao X.J."/>
            <person name="Lau C.P."/>
            <person name="Li Y."/>
            <person name="Huang Z.M."/>
            <person name="Ba J.G."/>
            <person name="Yim A.K."/>
            <person name="Ouyang C.Y."/>
            <person name="Ngai S.M."/>
            <person name="Chan T.F."/>
            <person name="Leung E.L."/>
            <person name="Liu L."/>
            <person name="Liu Z.G."/>
            <person name="Tsui S.K."/>
        </authorList>
    </citation>
    <scope>NUCLEOTIDE SEQUENCE [LARGE SCALE GENOMIC DNA]</scope>
    <source>
        <strain evidence="2">Derp</strain>
    </source>
</reference>
<keyword evidence="3" id="KW-1185">Reference proteome</keyword>
<gene>
    <name evidence="2" type="ORF">DERP_000181</name>
</gene>